<evidence type="ECO:0000259" key="1">
    <source>
        <dbReference type="Pfam" id="PF18480"/>
    </source>
</evidence>
<evidence type="ECO:0000313" key="3">
    <source>
        <dbReference type="Proteomes" id="UP000250134"/>
    </source>
</evidence>
<organism evidence="2 3">
    <name type="scientific">Thermococcus gorgonarius</name>
    <dbReference type="NCBI Taxonomy" id="71997"/>
    <lineage>
        <taxon>Archaea</taxon>
        <taxon>Methanobacteriati</taxon>
        <taxon>Methanobacteriota</taxon>
        <taxon>Thermococci</taxon>
        <taxon>Thermococcales</taxon>
        <taxon>Thermococcaceae</taxon>
        <taxon>Thermococcus</taxon>
    </lineage>
</organism>
<name>A0A2Z2MAI3_THEGO</name>
<gene>
    <name evidence="2" type="ORF">A3K92_08755</name>
</gene>
<dbReference type="Pfam" id="PF18480">
    <property type="entry name" value="DUF5615"/>
    <property type="match status" value="1"/>
</dbReference>
<dbReference type="AlphaFoldDB" id="A0A2Z2MAI3"/>
<protein>
    <recommendedName>
        <fullName evidence="1">DUF5615 domain-containing protein</fullName>
    </recommendedName>
</protein>
<keyword evidence="3" id="KW-1185">Reference proteome</keyword>
<dbReference type="Proteomes" id="UP000250134">
    <property type="component" value="Chromosome"/>
</dbReference>
<sequence>MADENVPYGVVKRLANNEGRILITFDRDFGTILFVEGLKLPGLILLRFPPKNVEYIYKNLKALLSKDIDFQGKIVSVHEDRIRIGKM</sequence>
<dbReference type="KEGG" id="tgg:A3K92_08755"/>
<evidence type="ECO:0000313" key="2">
    <source>
        <dbReference type="EMBL" id="ASJ01562.1"/>
    </source>
</evidence>
<dbReference type="EMBL" id="CP014855">
    <property type="protein sequence ID" value="ASJ01562.1"/>
    <property type="molecule type" value="Genomic_DNA"/>
</dbReference>
<reference evidence="2 3" key="1">
    <citation type="submission" date="2016-03" db="EMBL/GenBank/DDBJ databases">
        <title>Complete genome sequence of Thermococcus gorgonarius.</title>
        <authorList>
            <person name="Oger P.M."/>
        </authorList>
    </citation>
    <scope>NUCLEOTIDE SEQUENCE [LARGE SCALE GENOMIC DNA]</scope>
    <source>
        <strain evidence="2 3">W-12</strain>
    </source>
</reference>
<dbReference type="InterPro" id="IPR041049">
    <property type="entry name" value="DUF5615"/>
</dbReference>
<accession>A0A2Z2MAI3</accession>
<proteinExistence type="predicted"/>
<feature type="domain" description="DUF5615" evidence="1">
    <location>
        <begin position="11"/>
        <end position="78"/>
    </location>
</feature>